<feature type="DNA-binding region" description="H-T-H motif" evidence="2">
    <location>
        <begin position="135"/>
        <end position="154"/>
    </location>
</feature>
<keyword evidence="6" id="KW-1185">Reference proteome</keyword>
<feature type="domain" description="HTH tetR-type" evidence="4">
    <location>
        <begin position="112"/>
        <end position="172"/>
    </location>
</feature>
<evidence type="ECO:0000256" key="3">
    <source>
        <dbReference type="SAM" id="MobiDB-lite"/>
    </source>
</evidence>
<proteinExistence type="predicted"/>
<evidence type="ECO:0000256" key="2">
    <source>
        <dbReference type="PROSITE-ProRule" id="PRU00335"/>
    </source>
</evidence>
<evidence type="ECO:0000256" key="1">
    <source>
        <dbReference type="ARBA" id="ARBA00023125"/>
    </source>
</evidence>
<dbReference type="SUPFAM" id="SSF48498">
    <property type="entry name" value="Tetracyclin repressor-like, C-terminal domain"/>
    <property type="match status" value="1"/>
</dbReference>
<dbReference type="SUPFAM" id="SSF46689">
    <property type="entry name" value="Homeodomain-like"/>
    <property type="match status" value="1"/>
</dbReference>
<dbReference type="InterPro" id="IPR009057">
    <property type="entry name" value="Homeodomain-like_sf"/>
</dbReference>
<dbReference type="PANTHER" id="PTHR30055">
    <property type="entry name" value="HTH-TYPE TRANSCRIPTIONAL REGULATOR RUTR"/>
    <property type="match status" value="1"/>
</dbReference>
<gene>
    <name evidence="5" type="ORF">C7402_102128</name>
</gene>
<evidence type="ECO:0000259" key="4">
    <source>
        <dbReference type="PROSITE" id="PS50977"/>
    </source>
</evidence>
<reference evidence="5 6" key="1">
    <citation type="submission" date="2018-05" db="EMBL/GenBank/DDBJ databases">
        <title>Genomic Encyclopedia of Type Strains, Phase IV (KMG-V): Genome sequencing to study the core and pangenomes of soil and plant-associated prokaryotes.</title>
        <authorList>
            <person name="Whitman W."/>
        </authorList>
    </citation>
    <scope>NUCLEOTIDE SEQUENCE [LARGE SCALE GENOMIC DNA]</scope>
    <source>
        <strain evidence="5 6">SCZa-39</strain>
    </source>
</reference>
<dbReference type="Proteomes" id="UP000245712">
    <property type="component" value="Unassembled WGS sequence"/>
</dbReference>
<dbReference type="EMBL" id="QEOB01000002">
    <property type="protein sequence ID" value="PVX86292.1"/>
    <property type="molecule type" value="Genomic_DNA"/>
</dbReference>
<dbReference type="Gene3D" id="1.10.357.10">
    <property type="entry name" value="Tetracycline Repressor, domain 2"/>
    <property type="match status" value="1"/>
</dbReference>
<dbReference type="InterPro" id="IPR036271">
    <property type="entry name" value="Tet_transcr_reg_TetR-rel_C_sf"/>
</dbReference>
<dbReference type="InterPro" id="IPR041479">
    <property type="entry name" value="TetR_CgmR_C"/>
</dbReference>
<feature type="region of interest" description="Disordered" evidence="3">
    <location>
        <begin position="36"/>
        <end position="110"/>
    </location>
</feature>
<dbReference type="PRINTS" id="PR00455">
    <property type="entry name" value="HTHTETR"/>
</dbReference>
<feature type="compositionally biased region" description="Low complexity" evidence="3">
    <location>
        <begin position="95"/>
        <end position="104"/>
    </location>
</feature>
<dbReference type="PANTHER" id="PTHR30055:SF148">
    <property type="entry name" value="TETR-FAMILY TRANSCRIPTIONAL REGULATOR"/>
    <property type="match status" value="1"/>
</dbReference>
<keyword evidence="1 2" id="KW-0238">DNA-binding</keyword>
<dbReference type="InterPro" id="IPR001647">
    <property type="entry name" value="HTH_TetR"/>
</dbReference>
<protein>
    <submittedName>
        <fullName evidence="5">TetR family transcriptional regulator</fullName>
    </submittedName>
</protein>
<evidence type="ECO:0000313" key="5">
    <source>
        <dbReference type="EMBL" id="PVX86292.1"/>
    </source>
</evidence>
<evidence type="ECO:0000313" key="6">
    <source>
        <dbReference type="Proteomes" id="UP000245712"/>
    </source>
</evidence>
<dbReference type="Pfam" id="PF00440">
    <property type="entry name" value="TetR_N"/>
    <property type="match status" value="1"/>
</dbReference>
<name>A0ABX5KY05_9BURK</name>
<organism evidence="5 6">
    <name type="scientific">Paraburkholderia unamae</name>
    <dbReference type="NCBI Taxonomy" id="219649"/>
    <lineage>
        <taxon>Bacteria</taxon>
        <taxon>Pseudomonadati</taxon>
        <taxon>Pseudomonadota</taxon>
        <taxon>Betaproteobacteria</taxon>
        <taxon>Burkholderiales</taxon>
        <taxon>Burkholderiaceae</taxon>
        <taxon>Paraburkholderia</taxon>
    </lineage>
</organism>
<dbReference type="Pfam" id="PF17937">
    <property type="entry name" value="TetR_C_28"/>
    <property type="match status" value="1"/>
</dbReference>
<sequence length="294" mass="31459">MDAAEAENGELEFFIGESYHPYGMFSRHARNGMIGSMKDSSVKAPARATRRGAKAADAAPAAATLTAATPDSPKVSKVPKPSKVVKSPSPRDDATPPTDAPAAGTRRKKAPIQVRAQLLQAASDIATDQGVPSVTLDAVAERAGVTKGALQYHFANKQGLLDALFEQTLERFEQQMHARIEAGVAAGAPQHGAAARAYLHTTIDETSPAASTNVLRVLVAAMMTDPAIRERYAAPMRKWTRPDPLPLEAAARLMICRLAADGLWISDLLGYQSMPPRLRDEVVRQLEQFVLAGS</sequence>
<dbReference type="InterPro" id="IPR050109">
    <property type="entry name" value="HTH-type_TetR-like_transc_reg"/>
</dbReference>
<feature type="compositionally biased region" description="Low complexity" evidence="3">
    <location>
        <begin position="55"/>
        <end position="88"/>
    </location>
</feature>
<comment type="caution">
    <text evidence="5">The sequence shown here is derived from an EMBL/GenBank/DDBJ whole genome shotgun (WGS) entry which is preliminary data.</text>
</comment>
<accession>A0ABX5KY05</accession>
<dbReference type="PROSITE" id="PS50977">
    <property type="entry name" value="HTH_TETR_2"/>
    <property type="match status" value="1"/>
</dbReference>